<dbReference type="PRINTS" id="PR01438">
    <property type="entry name" value="UNVRSLSTRESS"/>
</dbReference>
<protein>
    <submittedName>
        <fullName evidence="4">Nucleotide-binding universal stress UspA family protein</fullName>
    </submittedName>
</protein>
<sequence length="314" mass="33046">MASSGRRPIVVGVDGSRSAVSAVRWAADAARLRDAPLAIVHCYTVPTAGYPDFVTTLHELREGIRARGEQWLAEATTTAREVGPNLRVHTELREAQPVPLLLAMAHDAQLVVLGSHGLGGFTGMLLGSTAQALAAHGNTPVAVIRHELVSTPPAPGPIVVGLDGSPASETALGLAFEEARLRATGLTAVRVWRGPMPGGSAESGLRDAETRRELAHQLDGWRDKYPEVAIDQVTVRGRPAPTLLRYAEHAQLVVVGSRGRGGFRGLLLGSTSNSLLHHARCPVLVARESSAGAPAAEHSESAPAISTEEPHDVK</sequence>
<gene>
    <name evidence="4" type="ORF">EV191_111102</name>
</gene>
<reference evidence="4 5" key="1">
    <citation type="submission" date="2019-03" db="EMBL/GenBank/DDBJ databases">
        <title>Genomic Encyclopedia of Type Strains, Phase IV (KMG-IV): sequencing the most valuable type-strain genomes for metagenomic binning, comparative biology and taxonomic classification.</title>
        <authorList>
            <person name="Goeker M."/>
        </authorList>
    </citation>
    <scope>NUCLEOTIDE SEQUENCE [LARGE SCALE GENOMIC DNA]</scope>
    <source>
        <strain evidence="4 5">DSM 45765</strain>
    </source>
</reference>
<dbReference type="InterPro" id="IPR006016">
    <property type="entry name" value="UspA"/>
</dbReference>
<feature type="domain" description="UspA" evidence="3">
    <location>
        <begin position="157"/>
        <end position="287"/>
    </location>
</feature>
<feature type="compositionally biased region" description="Low complexity" evidence="2">
    <location>
        <begin position="289"/>
        <end position="306"/>
    </location>
</feature>
<dbReference type="EMBL" id="SLXQ01000011">
    <property type="protein sequence ID" value="TCP47897.1"/>
    <property type="molecule type" value="Genomic_DNA"/>
</dbReference>
<evidence type="ECO:0000256" key="1">
    <source>
        <dbReference type="ARBA" id="ARBA00008791"/>
    </source>
</evidence>
<evidence type="ECO:0000313" key="5">
    <source>
        <dbReference type="Proteomes" id="UP000294911"/>
    </source>
</evidence>
<dbReference type="Proteomes" id="UP000294911">
    <property type="component" value="Unassembled WGS sequence"/>
</dbReference>
<evidence type="ECO:0000256" key="2">
    <source>
        <dbReference type="SAM" id="MobiDB-lite"/>
    </source>
</evidence>
<dbReference type="PANTHER" id="PTHR46268">
    <property type="entry name" value="STRESS RESPONSE PROTEIN NHAX"/>
    <property type="match status" value="1"/>
</dbReference>
<dbReference type="SUPFAM" id="SSF52402">
    <property type="entry name" value="Adenine nucleotide alpha hydrolases-like"/>
    <property type="match status" value="2"/>
</dbReference>
<dbReference type="AlphaFoldDB" id="A0A4R2QFP9"/>
<accession>A0A4R2QFP9</accession>
<dbReference type="PANTHER" id="PTHR46268:SF6">
    <property type="entry name" value="UNIVERSAL STRESS PROTEIN UP12"/>
    <property type="match status" value="1"/>
</dbReference>
<dbReference type="InterPro" id="IPR006015">
    <property type="entry name" value="Universal_stress_UspA"/>
</dbReference>
<dbReference type="InterPro" id="IPR014729">
    <property type="entry name" value="Rossmann-like_a/b/a_fold"/>
</dbReference>
<keyword evidence="5" id="KW-1185">Reference proteome</keyword>
<dbReference type="OrthoDB" id="3404132at2"/>
<dbReference type="Pfam" id="PF00582">
    <property type="entry name" value="Usp"/>
    <property type="match status" value="2"/>
</dbReference>
<dbReference type="RefSeq" id="WP_132879029.1">
    <property type="nucleotide sequence ID" value="NZ_SLXQ01000011.1"/>
</dbReference>
<feature type="domain" description="UspA" evidence="3">
    <location>
        <begin position="6"/>
        <end position="145"/>
    </location>
</feature>
<comment type="caution">
    <text evidence="4">The sequence shown here is derived from an EMBL/GenBank/DDBJ whole genome shotgun (WGS) entry which is preliminary data.</text>
</comment>
<comment type="similarity">
    <text evidence="1">Belongs to the universal stress protein A family.</text>
</comment>
<organism evidence="4 5">
    <name type="scientific">Tamaricihabitans halophyticus</name>
    <dbReference type="NCBI Taxonomy" id="1262583"/>
    <lineage>
        <taxon>Bacteria</taxon>
        <taxon>Bacillati</taxon>
        <taxon>Actinomycetota</taxon>
        <taxon>Actinomycetes</taxon>
        <taxon>Pseudonocardiales</taxon>
        <taxon>Pseudonocardiaceae</taxon>
        <taxon>Tamaricihabitans</taxon>
    </lineage>
</organism>
<dbReference type="Gene3D" id="3.40.50.620">
    <property type="entry name" value="HUPs"/>
    <property type="match status" value="2"/>
</dbReference>
<evidence type="ECO:0000259" key="3">
    <source>
        <dbReference type="Pfam" id="PF00582"/>
    </source>
</evidence>
<proteinExistence type="inferred from homology"/>
<name>A0A4R2QFP9_9PSEU</name>
<evidence type="ECO:0000313" key="4">
    <source>
        <dbReference type="EMBL" id="TCP47897.1"/>
    </source>
</evidence>
<feature type="region of interest" description="Disordered" evidence="2">
    <location>
        <begin position="289"/>
        <end position="314"/>
    </location>
</feature>